<feature type="region of interest" description="Disordered" evidence="1">
    <location>
        <begin position="91"/>
        <end position="140"/>
    </location>
</feature>
<dbReference type="Proteomes" id="UP001221898">
    <property type="component" value="Unassembled WGS sequence"/>
</dbReference>
<comment type="caution">
    <text evidence="2">The sequence shown here is derived from an EMBL/GenBank/DDBJ whole genome shotgun (WGS) entry which is preliminary data.</text>
</comment>
<dbReference type="AlphaFoldDB" id="A0AAD7WAY6"/>
<evidence type="ECO:0000313" key="2">
    <source>
        <dbReference type="EMBL" id="KAJ8389910.1"/>
    </source>
</evidence>
<feature type="compositionally biased region" description="Basic and acidic residues" evidence="1">
    <location>
        <begin position="101"/>
        <end position="113"/>
    </location>
</feature>
<name>A0AAD7WAY6_9TELE</name>
<dbReference type="EMBL" id="JAINUG010000177">
    <property type="protein sequence ID" value="KAJ8389910.1"/>
    <property type="molecule type" value="Genomic_DNA"/>
</dbReference>
<accession>A0AAD7WAY6</accession>
<organism evidence="2 3">
    <name type="scientific">Aldrovandia affinis</name>
    <dbReference type="NCBI Taxonomy" id="143900"/>
    <lineage>
        <taxon>Eukaryota</taxon>
        <taxon>Metazoa</taxon>
        <taxon>Chordata</taxon>
        <taxon>Craniata</taxon>
        <taxon>Vertebrata</taxon>
        <taxon>Euteleostomi</taxon>
        <taxon>Actinopterygii</taxon>
        <taxon>Neopterygii</taxon>
        <taxon>Teleostei</taxon>
        <taxon>Notacanthiformes</taxon>
        <taxon>Halosauridae</taxon>
        <taxon>Aldrovandia</taxon>
    </lineage>
</organism>
<reference evidence="2" key="1">
    <citation type="journal article" date="2023" name="Science">
        <title>Genome structures resolve the early diversification of teleost fishes.</title>
        <authorList>
            <person name="Parey E."/>
            <person name="Louis A."/>
            <person name="Montfort J."/>
            <person name="Bouchez O."/>
            <person name="Roques C."/>
            <person name="Iampietro C."/>
            <person name="Lluch J."/>
            <person name="Castinel A."/>
            <person name="Donnadieu C."/>
            <person name="Desvignes T."/>
            <person name="Floi Bucao C."/>
            <person name="Jouanno E."/>
            <person name="Wen M."/>
            <person name="Mejri S."/>
            <person name="Dirks R."/>
            <person name="Jansen H."/>
            <person name="Henkel C."/>
            <person name="Chen W.J."/>
            <person name="Zahm M."/>
            <person name="Cabau C."/>
            <person name="Klopp C."/>
            <person name="Thompson A.W."/>
            <person name="Robinson-Rechavi M."/>
            <person name="Braasch I."/>
            <person name="Lecointre G."/>
            <person name="Bobe J."/>
            <person name="Postlethwait J.H."/>
            <person name="Berthelot C."/>
            <person name="Roest Crollius H."/>
            <person name="Guiguen Y."/>
        </authorList>
    </citation>
    <scope>NUCLEOTIDE SEQUENCE</scope>
    <source>
        <strain evidence="2">NC1722</strain>
    </source>
</reference>
<gene>
    <name evidence="2" type="ORF">AAFF_G00113790</name>
</gene>
<evidence type="ECO:0000256" key="1">
    <source>
        <dbReference type="SAM" id="MobiDB-lite"/>
    </source>
</evidence>
<keyword evidence="3" id="KW-1185">Reference proteome</keyword>
<protein>
    <submittedName>
        <fullName evidence="2">Uncharacterized protein</fullName>
    </submittedName>
</protein>
<evidence type="ECO:0000313" key="3">
    <source>
        <dbReference type="Proteomes" id="UP001221898"/>
    </source>
</evidence>
<sequence length="166" mass="17957">MLSGAPLTARQAPEPSGCLSGASLSSAALRRALRENGSSCPPAPGAECRRGSPTGCHWEAPALMDTFLFLVPSSLTARTVSQSGALAQVLERRQKKKKKKAASDNQHKHESVLTRKPCSVHAGPRQNTLDADRPADQHRRTRRTSLDLLVHPHVSLWWLASKQGLS</sequence>
<proteinExistence type="predicted"/>